<dbReference type="SUPFAM" id="SSF81321">
    <property type="entry name" value="Family A G protein-coupled receptor-like"/>
    <property type="match status" value="1"/>
</dbReference>
<evidence type="ECO:0000313" key="7">
    <source>
        <dbReference type="EMBL" id="KAK6757260.1"/>
    </source>
</evidence>
<dbReference type="PROSITE" id="PS50262">
    <property type="entry name" value="G_PROTEIN_RECEP_F1_2"/>
    <property type="match status" value="1"/>
</dbReference>
<feature type="transmembrane region" description="Helical" evidence="5">
    <location>
        <begin position="264"/>
        <end position="286"/>
    </location>
</feature>
<keyword evidence="8" id="KW-1185">Reference proteome</keyword>
<evidence type="ECO:0000259" key="6">
    <source>
        <dbReference type="PROSITE" id="PS50262"/>
    </source>
</evidence>
<evidence type="ECO:0000256" key="4">
    <source>
        <dbReference type="ARBA" id="ARBA00023136"/>
    </source>
</evidence>
<evidence type="ECO:0000256" key="3">
    <source>
        <dbReference type="ARBA" id="ARBA00022989"/>
    </source>
</evidence>
<evidence type="ECO:0000313" key="8">
    <source>
        <dbReference type="Proteomes" id="UP001303046"/>
    </source>
</evidence>
<feature type="transmembrane region" description="Helical" evidence="5">
    <location>
        <begin position="231"/>
        <end position="252"/>
    </location>
</feature>
<dbReference type="PROSITE" id="PS00237">
    <property type="entry name" value="G_PROTEIN_RECEP_F1_1"/>
    <property type="match status" value="1"/>
</dbReference>
<dbReference type="InterPro" id="IPR019426">
    <property type="entry name" value="7TM_GPCR_serpentine_rcpt_Srv"/>
</dbReference>
<dbReference type="EMBL" id="JAVFWL010000005">
    <property type="protein sequence ID" value="KAK6757260.1"/>
    <property type="molecule type" value="Genomic_DNA"/>
</dbReference>
<proteinExistence type="predicted"/>
<feature type="transmembrane region" description="Helical" evidence="5">
    <location>
        <begin position="144"/>
        <end position="167"/>
    </location>
</feature>
<dbReference type="InterPro" id="IPR017452">
    <property type="entry name" value="GPCR_Rhodpsn_7TM"/>
</dbReference>
<protein>
    <recommendedName>
        <fullName evidence="6">G-protein coupled receptors family 1 profile domain-containing protein</fullName>
    </recommendedName>
</protein>
<organism evidence="7 8">
    <name type="scientific">Necator americanus</name>
    <name type="common">Human hookworm</name>
    <dbReference type="NCBI Taxonomy" id="51031"/>
    <lineage>
        <taxon>Eukaryota</taxon>
        <taxon>Metazoa</taxon>
        <taxon>Ecdysozoa</taxon>
        <taxon>Nematoda</taxon>
        <taxon>Chromadorea</taxon>
        <taxon>Rhabditida</taxon>
        <taxon>Rhabditina</taxon>
        <taxon>Rhabditomorpha</taxon>
        <taxon>Strongyloidea</taxon>
        <taxon>Ancylostomatidae</taxon>
        <taxon>Bunostominae</taxon>
        <taxon>Necator</taxon>
    </lineage>
</organism>
<accession>A0ABR1E4S5</accession>
<keyword evidence="4 5" id="KW-0472">Membrane</keyword>
<feature type="transmembrane region" description="Helical" evidence="5">
    <location>
        <begin position="187"/>
        <end position="211"/>
    </location>
</feature>
<evidence type="ECO:0000256" key="5">
    <source>
        <dbReference type="SAM" id="Phobius"/>
    </source>
</evidence>
<dbReference type="Gene3D" id="1.20.1070.10">
    <property type="entry name" value="Rhodopsin 7-helix transmembrane proteins"/>
    <property type="match status" value="1"/>
</dbReference>
<dbReference type="Pfam" id="PF10323">
    <property type="entry name" value="7TM_GPCR_Srv"/>
    <property type="match status" value="1"/>
</dbReference>
<keyword evidence="2 5" id="KW-0812">Transmembrane</keyword>
<feature type="transmembrane region" description="Helical" evidence="5">
    <location>
        <begin position="54"/>
        <end position="74"/>
    </location>
</feature>
<keyword evidence="3 5" id="KW-1133">Transmembrane helix</keyword>
<feature type="transmembrane region" description="Helical" evidence="5">
    <location>
        <begin position="19"/>
        <end position="42"/>
    </location>
</feature>
<dbReference type="PANTHER" id="PTHR23360:SF69">
    <property type="entry name" value="G-PROTEIN COUPLED RECEPTORS FAMILY 1 PROFILE DOMAIN-CONTAINING PROTEIN-RELATED"/>
    <property type="match status" value="1"/>
</dbReference>
<dbReference type="PANTHER" id="PTHR23360">
    <property type="entry name" value="G-PROTEIN COUPLED RECEPTORS FAMILY 1 PROFILE DOMAIN-CONTAINING PROTEIN-RELATED"/>
    <property type="match status" value="1"/>
</dbReference>
<evidence type="ECO:0000256" key="2">
    <source>
        <dbReference type="ARBA" id="ARBA00022692"/>
    </source>
</evidence>
<dbReference type="InterPro" id="IPR047130">
    <property type="entry name" value="7TM_GPCR_Srsx_nematod"/>
</dbReference>
<feature type="domain" description="G-protein coupled receptors family 1 profile" evidence="6">
    <location>
        <begin position="36"/>
        <end position="287"/>
    </location>
</feature>
<comment type="caution">
    <text evidence="7">The sequence shown here is derived from an EMBL/GenBank/DDBJ whole genome shotgun (WGS) entry which is preliminary data.</text>
</comment>
<evidence type="ECO:0000256" key="1">
    <source>
        <dbReference type="ARBA" id="ARBA00004370"/>
    </source>
</evidence>
<gene>
    <name evidence="7" type="primary">Necator_chrV.g20009</name>
    <name evidence="7" type="ORF">RB195_015217</name>
</gene>
<reference evidence="7 8" key="1">
    <citation type="submission" date="2023-08" db="EMBL/GenBank/DDBJ databases">
        <title>A Necator americanus chromosomal reference genome.</title>
        <authorList>
            <person name="Ilik V."/>
            <person name="Petrzelkova K.J."/>
            <person name="Pardy F."/>
            <person name="Fuh T."/>
            <person name="Niatou-Singa F.S."/>
            <person name="Gouil Q."/>
            <person name="Baker L."/>
            <person name="Ritchie M.E."/>
            <person name="Jex A.R."/>
            <person name="Gazzola D."/>
            <person name="Li H."/>
            <person name="Toshio Fujiwara R."/>
            <person name="Zhan B."/>
            <person name="Aroian R.V."/>
            <person name="Pafco B."/>
            <person name="Schwarz E.M."/>
        </authorList>
    </citation>
    <scope>NUCLEOTIDE SEQUENCE [LARGE SCALE GENOMIC DNA]</scope>
    <source>
        <strain evidence="7 8">Aroian</strain>
        <tissue evidence="7">Whole animal</tissue>
    </source>
</reference>
<dbReference type="CDD" id="cd00637">
    <property type="entry name" value="7tm_classA_rhodopsin-like"/>
    <property type="match status" value="1"/>
</dbReference>
<sequence length="332" mass="37934">MSTSDSTLDLIYRDKYDDASFMCTFYIILGFTSAACNIVNLIVIFSSRLLRKKFVYLAAVNVGELIGAISYILVGFGRRGELMRGTLFTSATVTECFTEKFWPHAMIIGRELPAYTMILTSYERFLAVLRPMKYRMFFHQKQKLLLLLLVPLMGSISILVAYLSVYYEGERTVSSRYCFIIDSTAHWYSTFHFVIVVVAYFASFMSFVAAWKISRRLANADVVGKNHDLGLWMAISASSTLLMLQPSIVMIFKLWTSIEFSDVIIAITYAAPGFLSIANTLMNFIFHDQFRKHFISCVRSHLSEVGIVTIVPRHDSHKILHSVRTITEENQR</sequence>
<dbReference type="InterPro" id="IPR000276">
    <property type="entry name" value="GPCR_Rhodpsn"/>
</dbReference>
<dbReference type="Proteomes" id="UP001303046">
    <property type="component" value="Unassembled WGS sequence"/>
</dbReference>
<name>A0ABR1E4S5_NECAM</name>
<comment type="subcellular location">
    <subcellularLocation>
        <location evidence="1">Membrane</location>
    </subcellularLocation>
</comment>